<reference evidence="1" key="1">
    <citation type="journal article" date="2015" name="Nature">
        <title>Complex archaea that bridge the gap between prokaryotes and eukaryotes.</title>
        <authorList>
            <person name="Spang A."/>
            <person name="Saw J.H."/>
            <person name="Jorgensen S.L."/>
            <person name="Zaremba-Niedzwiedzka K."/>
            <person name="Martijn J."/>
            <person name="Lind A.E."/>
            <person name="van Eijk R."/>
            <person name="Schleper C."/>
            <person name="Guy L."/>
            <person name="Ettema T.J."/>
        </authorList>
    </citation>
    <scope>NUCLEOTIDE SEQUENCE</scope>
</reference>
<comment type="caution">
    <text evidence="1">The sequence shown here is derived from an EMBL/GenBank/DDBJ whole genome shotgun (WGS) entry which is preliminary data.</text>
</comment>
<dbReference type="AlphaFoldDB" id="A0A0F9MJ36"/>
<proteinExistence type="predicted"/>
<gene>
    <name evidence="1" type="ORF">LCGC14_1452960</name>
</gene>
<organism evidence="1">
    <name type="scientific">marine sediment metagenome</name>
    <dbReference type="NCBI Taxonomy" id="412755"/>
    <lineage>
        <taxon>unclassified sequences</taxon>
        <taxon>metagenomes</taxon>
        <taxon>ecological metagenomes</taxon>
    </lineage>
</organism>
<dbReference type="EMBL" id="LAZR01010024">
    <property type="protein sequence ID" value="KKM69232.1"/>
    <property type="molecule type" value="Genomic_DNA"/>
</dbReference>
<sequence>MSREDKLIIVKMLDMLGWLVLEHEKDADRRDTYVQLLSTLIKRWKVSPFDWRKAL</sequence>
<name>A0A0F9MJ36_9ZZZZ</name>
<evidence type="ECO:0000313" key="1">
    <source>
        <dbReference type="EMBL" id="KKM69232.1"/>
    </source>
</evidence>
<protein>
    <submittedName>
        <fullName evidence="1">Uncharacterized protein</fullName>
    </submittedName>
</protein>
<accession>A0A0F9MJ36</accession>